<feature type="transmembrane region" description="Helical" evidence="1">
    <location>
        <begin position="12"/>
        <end position="32"/>
    </location>
</feature>
<evidence type="ECO:0000313" key="3">
    <source>
        <dbReference type="Proteomes" id="UP001150055"/>
    </source>
</evidence>
<dbReference type="EMBL" id="JALNTG010000020">
    <property type="protein sequence ID" value="MDD9319962.1"/>
    <property type="molecule type" value="Genomic_DNA"/>
</dbReference>
<comment type="caution">
    <text evidence="2">The sequence shown here is derived from an EMBL/GenBank/DDBJ whole genome shotgun (WGS) entry which is preliminary data.</text>
</comment>
<dbReference type="AlphaFoldDB" id="A0AB35K164"/>
<keyword evidence="1" id="KW-0812">Transmembrane</keyword>
<organism evidence="2 3">
    <name type="scientific">Acinetobacter lactucae</name>
    <dbReference type="NCBI Taxonomy" id="1785128"/>
    <lineage>
        <taxon>Bacteria</taxon>
        <taxon>Pseudomonadati</taxon>
        <taxon>Pseudomonadota</taxon>
        <taxon>Gammaproteobacteria</taxon>
        <taxon>Moraxellales</taxon>
        <taxon>Moraxellaceae</taxon>
        <taxon>Acinetobacter</taxon>
        <taxon>Acinetobacter calcoaceticus/baumannii complex</taxon>
    </lineage>
</organism>
<keyword evidence="1" id="KW-0472">Membrane</keyword>
<gene>
    <name evidence="2" type="ORF">M0O54_07465</name>
</gene>
<proteinExistence type="predicted"/>
<protein>
    <submittedName>
        <fullName evidence="2">Uncharacterized protein</fullName>
    </submittedName>
</protein>
<evidence type="ECO:0000256" key="1">
    <source>
        <dbReference type="SAM" id="Phobius"/>
    </source>
</evidence>
<evidence type="ECO:0000313" key="2">
    <source>
        <dbReference type="EMBL" id="MDD9319962.1"/>
    </source>
</evidence>
<sequence length="234" mass="27461">MIHKTIKPDIDLILARFAIFGVLAILFVASSVNGHPSWLTWAVMLWGVFSIFEAAIKADEALENVIDSQTMIENLTKRAIIQHRIIKYQDQKINQLIEMRGKEIKELKASHHGEMIGHEVHLKQVKKNRDDFEKKVKQLKRLVNYQHKIIKKHDQSLERMLEFKKQIKDHVISLRNEYNLWANEEIPQIEVQLDHLENLIEANSQQCDCTNLQESKNFFNKLIICHQCGKEHLI</sequence>
<feature type="transmembrane region" description="Helical" evidence="1">
    <location>
        <begin position="38"/>
        <end position="56"/>
    </location>
</feature>
<keyword evidence="1" id="KW-1133">Transmembrane helix</keyword>
<reference evidence="2" key="1">
    <citation type="submission" date="2022-12" db="EMBL/GenBank/DDBJ databases">
        <title>Acinetobacter lactucae: Emerging opportunistic pathogenic species of genus Acinetobacter isolated from immunocompromised patients in clinical settings of India.</title>
        <authorList>
            <person name="Amar A.K."/>
            <person name="Sawant A.R."/>
            <person name="Meera M."/>
            <person name="Tomar A."/>
            <person name="Sistla S."/>
            <person name="Prashanth K."/>
        </authorList>
    </citation>
    <scope>NUCLEOTIDE SEQUENCE</scope>
    <source>
        <strain evidence="2">PKAL1828C</strain>
    </source>
</reference>
<name>A0AB35K164_9GAMM</name>
<dbReference type="RefSeq" id="WP_274578970.1">
    <property type="nucleotide sequence ID" value="NZ_JALNTG010000020.1"/>
</dbReference>
<accession>A0AB35K164</accession>
<dbReference type="Proteomes" id="UP001150055">
    <property type="component" value="Unassembled WGS sequence"/>
</dbReference>